<dbReference type="GO" id="GO:0045180">
    <property type="term" value="C:basal cortex"/>
    <property type="evidence" value="ECO:0007669"/>
    <property type="project" value="TreeGrafter"/>
</dbReference>
<dbReference type="FunFam" id="2.60.200.20:FF:000004">
    <property type="entry name" value="pleckstrin homology-like domain family B member 1 isoform X1"/>
    <property type="match status" value="1"/>
</dbReference>
<protein>
    <recommendedName>
        <fullName evidence="4">Pleckstrin homology-like domain family B member 1</fullName>
    </recommendedName>
    <alternativeName>
        <fullName evidence="5">Protein LL5-alpha</fullName>
    </alternativeName>
</protein>
<dbReference type="PANTHER" id="PTHR12156:SF30">
    <property type="entry name" value="PLECKSTRIN HOMOLOGY-LIKE DOMAIN FAMILY B MEMBER 1 ISOFORM X1"/>
    <property type="match status" value="1"/>
</dbReference>
<dbReference type="InterPro" id="IPR001849">
    <property type="entry name" value="PH_domain"/>
</dbReference>
<feature type="domain" description="PH" evidence="8">
    <location>
        <begin position="1553"/>
        <end position="1656"/>
    </location>
</feature>
<evidence type="ECO:0000256" key="3">
    <source>
        <dbReference type="ARBA" id="ARBA00023054"/>
    </source>
</evidence>
<feature type="compositionally biased region" description="Polar residues" evidence="7">
    <location>
        <begin position="187"/>
        <end position="206"/>
    </location>
</feature>
<evidence type="ECO:0000256" key="1">
    <source>
        <dbReference type="ARBA" id="ARBA00022481"/>
    </source>
</evidence>
<dbReference type="OrthoDB" id="6020705at2759"/>
<organism evidence="9 10">
    <name type="scientific">Dissostichus mawsoni</name>
    <name type="common">Antarctic cod</name>
    <dbReference type="NCBI Taxonomy" id="36200"/>
    <lineage>
        <taxon>Eukaryota</taxon>
        <taxon>Metazoa</taxon>
        <taxon>Chordata</taxon>
        <taxon>Craniata</taxon>
        <taxon>Vertebrata</taxon>
        <taxon>Euteleostomi</taxon>
        <taxon>Actinopterygii</taxon>
        <taxon>Neopterygii</taxon>
        <taxon>Teleostei</taxon>
        <taxon>Neoteleostei</taxon>
        <taxon>Acanthomorphata</taxon>
        <taxon>Eupercaria</taxon>
        <taxon>Perciformes</taxon>
        <taxon>Notothenioidei</taxon>
        <taxon>Nototheniidae</taxon>
        <taxon>Dissostichus</taxon>
    </lineage>
</organism>
<evidence type="ECO:0000313" key="10">
    <source>
        <dbReference type="Proteomes" id="UP000518266"/>
    </source>
</evidence>
<dbReference type="FunFam" id="2.30.29.30:FF:000006">
    <property type="entry name" value="Pleckstrin homology like domain family B member 1"/>
    <property type="match status" value="1"/>
</dbReference>
<sequence>MEALRVLDNWRQDMHVSQGAGDSSVDMDRLNSNMPEFGRKTHQVLKSTPLDFIETGKGLKFQAERPHLVSLGSGRLSTAITLLPLPEGQTTMGHGPMDINLQGPGVAAQHCYIENRSGVITLHPCGNLCAIDGLQVTQPVRLSQGCMLCFGQSAYFRFNHPEEALRMKSMVPQGGGLSAGDYRLSPGTESFVNGNHQASPVQSTQTHGERVQSEHSAIVSSIEKDLQDIMDSLVMDDPQPSSSDGQKPSGGQPISHSPLSPMLNGGGRYLLSPPTSPGAMSVGSSYENTSPPFSPLSSPSAASSGSFTSPSPIGGPQDQSYSLPPVPVRSSSYNFSTNPIAGWGAPVPQPRTILPNFSSGGVGQKVQESPRLQRKVLSEAPPSPKPSRRGLGPDGSESPRQIMFSSCESLSSRHIVPSSPRLTTKFSNCPSQSPSSPRTKSTTVLQERPASPFREQTSLADFPLTPSSSRQLSQPNRAFQPPLDPIVHIIQGSPLQQHPRSLQPPESPRMARRNMELNGGGGGSCSMRELPPLSPSMARRGVPVLPGALPGTIPTLRTPESPSSLGKLILESPRLRRRTGSTSEDPTGSSRGVRARSPSPTSMMMEGGGGSGGRKASFGNSLSPAYSLGSLPGSSPVSSPRTHRKMSSGRPHPGMRERKNSITEISDNEDELLEYHRRQREERLREQEMEKLERQRLETILNLCAEYNKGDGSELEPLGSGRTGFPGALTDGSGRMLSQENILGGTPSQATLRLLQRQRESDEENLKEECSSTESTHQEVRTSPALSAALHNGDRQPALFLSLQHEDSLGSGRLELGYLEDERVRVVARIDELKSRFTELEQQLQESKQEAEMERALLQGERQAELDQMEAETDIITQLQHKLDELESAIRREKEKERANVEAERRALQSLQEGYAELENQLHNCPESLREQLQEQLKRDGDALETGTKKFEDLEFQQLERESSLEEERETMSQQLLQERAEYHRSVAKRKEKVSALESQANQLGLQASQECERLAKDRTLTLQMLQKEKERLSALEKRYHSLTGGKSFPKSSTAMREEYLKLSDVHKLYGSPECSTPPRSLAVDAELAGRGEEYVTVGQLSQMYGMPQVESSPTSPLRQPLQSGPVDPAFSCLPSPHSSSLSLSVEYHSESSRPHLPKLDLEQWYQELMSGSPQLCPPLCQPSLSQDAGLCCRYRAALLSPLSPPFFSCFVLSLHDFNHCFPADACTSSMVWIPHVVCINQDFLNLISPALCPPPQVFRSKLDSDPGLSLHQLKPGSAPPLQHGAATLGRNSSSRSPLLAANSTGSLPRNLAATLQDIETKRQLALQQKGQQVIDEQRRRLAELKQRAAVEAQCQWEALHGSQSHLMTSPSPSYSPIMSYGHGSGGGPPLVHHSILHHHPPSAGEQPYDTLSLESSDSMDTSISTGNNSACSPDNMSRSGHAEDRGDGENAEGGASGESQTYRIAGAREPGSPSDVGGGGRRREDAEKRLQDETFHRQQLVEREVKMRAKNFAQARPMTRYLPIRKEEFDLRSHVEASGHSVETCYHLILTEKMCKGYLVKMGGKIKSWKKRWFVFDRLKRTFSYYVDKHETKLKGVIYFQAIEEVYYDHLRSATKSPNPSLTFCVKTHDRLYYMVAPAAEAMRIWMDVIVTGAEGYTQFMN</sequence>
<proteinExistence type="predicted"/>
<feature type="compositionally biased region" description="Polar residues" evidence="7">
    <location>
        <begin position="454"/>
        <end position="477"/>
    </location>
</feature>
<keyword evidence="1" id="KW-0488">Methylation</keyword>
<feature type="region of interest" description="Disordered" evidence="7">
    <location>
        <begin position="1275"/>
        <end position="1305"/>
    </location>
</feature>
<keyword evidence="2" id="KW-0597">Phosphoprotein</keyword>
<feature type="compositionally biased region" description="Polar residues" evidence="7">
    <location>
        <begin position="1290"/>
        <end position="1305"/>
    </location>
</feature>
<dbReference type="SUPFAM" id="SSF50729">
    <property type="entry name" value="PH domain-like"/>
    <property type="match status" value="1"/>
</dbReference>
<feature type="region of interest" description="Disordered" evidence="7">
    <location>
        <begin position="757"/>
        <end position="784"/>
    </location>
</feature>
<feature type="compositionally biased region" description="Low complexity" evidence="7">
    <location>
        <begin position="621"/>
        <end position="640"/>
    </location>
</feature>
<feature type="compositionally biased region" description="Polar residues" evidence="7">
    <location>
        <begin position="420"/>
        <end position="445"/>
    </location>
</feature>
<dbReference type="GO" id="GO:0070507">
    <property type="term" value="P:regulation of microtubule cytoskeleton organization"/>
    <property type="evidence" value="ECO:0007669"/>
    <property type="project" value="TreeGrafter"/>
</dbReference>
<evidence type="ECO:0000256" key="7">
    <source>
        <dbReference type="SAM" id="MobiDB-lite"/>
    </source>
</evidence>
<gene>
    <name evidence="9" type="ORF">F7725_020226</name>
</gene>
<evidence type="ECO:0000256" key="2">
    <source>
        <dbReference type="ARBA" id="ARBA00022553"/>
    </source>
</evidence>
<feature type="region of interest" description="Disordered" evidence="7">
    <location>
        <begin position="1386"/>
        <end position="1495"/>
    </location>
</feature>
<dbReference type="CDD" id="cd14673">
    <property type="entry name" value="PH_PHLDB1_2"/>
    <property type="match status" value="1"/>
</dbReference>
<feature type="compositionally biased region" description="Polar residues" evidence="7">
    <location>
        <begin position="1413"/>
        <end position="1439"/>
    </location>
</feature>
<dbReference type="InterPro" id="IPR052212">
    <property type="entry name" value="PH-like_domain"/>
</dbReference>
<feature type="compositionally biased region" description="Polar residues" evidence="7">
    <location>
        <begin position="580"/>
        <end position="590"/>
    </location>
</feature>
<feature type="region of interest" description="Disordered" evidence="7">
    <location>
        <begin position="233"/>
        <end position="326"/>
    </location>
</feature>
<dbReference type="SUPFAM" id="SSF49879">
    <property type="entry name" value="SMAD/FHA domain"/>
    <property type="match status" value="1"/>
</dbReference>
<feature type="compositionally biased region" description="Polar residues" evidence="7">
    <location>
        <begin position="403"/>
        <end position="412"/>
    </location>
</feature>
<dbReference type="PANTHER" id="PTHR12156">
    <property type="entry name" value="PLECKSTRIN HOMOLOGY-LIKE DOMAIN, FAMILY B, MEMBER 3"/>
    <property type="match status" value="1"/>
</dbReference>
<dbReference type="SMART" id="SM00233">
    <property type="entry name" value="PH"/>
    <property type="match status" value="1"/>
</dbReference>
<feature type="region of interest" description="Disordered" evidence="7">
    <location>
        <begin position="545"/>
        <end position="670"/>
    </location>
</feature>
<dbReference type="Gene3D" id="2.30.29.30">
    <property type="entry name" value="Pleckstrin-homology domain (PH domain)/Phosphotyrosine-binding domain (PTB)"/>
    <property type="match status" value="1"/>
</dbReference>
<accession>A0A7J5YFX8</accession>
<evidence type="ECO:0000256" key="6">
    <source>
        <dbReference type="SAM" id="Coils"/>
    </source>
</evidence>
<dbReference type="InterPro" id="IPR037810">
    <property type="entry name" value="PHLDB1/2/3_PH"/>
</dbReference>
<evidence type="ECO:0000256" key="4">
    <source>
        <dbReference type="ARBA" id="ARBA00069090"/>
    </source>
</evidence>
<name>A0A7J5YFX8_DISMA</name>
<feature type="region of interest" description="Disordered" evidence="7">
    <location>
        <begin position="184"/>
        <end position="218"/>
    </location>
</feature>
<keyword evidence="10" id="KW-1185">Reference proteome</keyword>
<reference evidence="9 10" key="1">
    <citation type="submission" date="2020-03" db="EMBL/GenBank/DDBJ databases">
        <title>Dissostichus mawsoni Genome sequencing and assembly.</title>
        <authorList>
            <person name="Park H."/>
        </authorList>
    </citation>
    <scope>NUCLEOTIDE SEQUENCE [LARGE SCALE GENOMIC DNA]</scope>
    <source>
        <strain evidence="9">DM0001</strain>
        <tissue evidence="9">Muscle</tissue>
    </source>
</reference>
<comment type="caution">
    <text evidence="9">The sequence shown here is derived from an EMBL/GenBank/DDBJ whole genome shotgun (WGS) entry which is preliminary data.</text>
</comment>
<dbReference type="PROSITE" id="PS50003">
    <property type="entry name" value="PH_DOMAIN"/>
    <property type="match status" value="1"/>
</dbReference>
<dbReference type="Gene3D" id="2.60.200.20">
    <property type="match status" value="1"/>
</dbReference>
<dbReference type="InterPro" id="IPR011993">
    <property type="entry name" value="PH-like_dom_sf"/>
</dbReference>
<dbReference type="Proteomes" id="UP000518266">
    <property type="component" value="Unassembled WGS sequence"/>
</dbReference>
<evidence type="ECO:0000256" key="5">
    <source>
        <dbReference type="ARBA" id="ARBA00077655"/>
    </source>
</evidence>
<feature type="compositionally biased region" description="Basic and acidic residues" evidence="7">
    <location>
        <begin position="1482"/>
        <end position="1495"/>
    </location>
</feature>
<evidence type="ECO:0000313" key="9">
    <source>
        <dbReference type="EMBL" id="KAF3847198.1"/>
    </source>
</evidence>
<dbReference type="Pfam" id="PF00169">
    <property type="entry name" value="PH"/>
    <property type="match status" value="1"/>
</dbReference>
<dbReference type="CDD" id="cd22713">
    <property type="entry name" value="FHA_PHLB1"/>
    <property type="match status" value="1"/>
</dbReference>
<dbReference type="InterPro" id="IPR008984">
    <property type="entry name" value="SMAD_FHA_dom_sf"/>
</dbReference>
<dbReference type="EMBL" id="JAAKFY010000013">
    <property type="protein sequence ID" value="KAF3847198.1"/>
    <property type="molecule type" value="Genomic_DNA"/>
</dbReference>
<evidence type="ECO:0000259" key="8">
    <source>
        <dbReference type="PROSITE" id="PS50003"/>
    </source>
</evidence>
<dbReference type="InterPro" id="IPR000253">
    <property type="entry name" value="FHA_dom"/>
</dbReference>
<feature type="region of interest" description="Disordered" evidence="7">
    <location>
        <begin position="352"/>
        <end position="478"/>
    </location>
</feature>
<feature type="coiled-coil region" evidence="6">
    <location>
        <begin position="823"/>
        <end position="921"/>
    </location>
</feature>
<dbReference type="Pfam" id="PF00498">
    <property type="entry name" value="FHA"/>
    <property type="match status" value="1"/>
</dbReference>
<feature type="compositionally biased region" description="Low complexity" evidence="7">
    <location>
        <begin position="289"/>
        <end position="316"/>
    </location>
</feature>
<keyword evidence="3 6" id="KW-0175">Coiled coil</keyword>